<dbReference type="AlphaFoldDB" id="A0AAU7B0Y5"/>
<keyword evidence="2" id="KW-0378">Hydrolase</keyword>
<dbReference type="EC" id="3.5.1.-" evidence="2"/>
<dbReference type="InterPro" id="IPR029058">
    <property type="entry name" value="AB_hydrolase_fold"/>
</dbReference>
<gene>
    <name evidence="2" type="primary">rutD_3</name>
    <name evidence="2" type="ORF">DSM112329_04520</name>
</gene>
<organism evidence="2">
    <name type="scientific">Paraconexibacter sp. AEG42_29</name>
    <dbReference type="NCBI Taxonomy" id="2997339"/>
    <lineage>
        <taxon>Bacteria</taxon>
        <taxon>Bacillati</taxon>
        <taxon>Actinomycetota</taxon>
        <taxon>Thermoleophilia</taxon>
        <taxon>Solirubrobacterales</taxon>
        <taxon>Paraconexibacteraceae</taxon>
        <taxon>Paraconexibacter</taxon>
    </lineage>
</organism>
<dbReference type="SUPFAM" id="SSF53474">
    <property type="entry name" value="alpha/beta-Hydrolases"/>
    <property type="match status" value="1"/>
</dbReference>
<protein>
    <submittedName>
        <fullName evidence="2">Aminoacrylate hydrolase RutD</fullName>
        <ecNumber evidence="2">3.5.1.-</ecNumber>
    </submittedName>
</protein>
<evidence type="ECO:0000313" key="2">
    <source>
        <dbReference type="EMBL" id="XAY07632.1"/>
    </source>
</evidence>
<dbReference type="PANTHER" id="PTHR46438">
    <property type="entry name" value="ALPHA/BETA-HYDROLASES SUPERFAMILY PROTEIN"/>
    <property type="match status" value="1"/>
</dbReference>
<name>A0AAU7B0Y5_9ACTN</name>
<dbReference type="Pfam" id="PF12697">
    <property type="entry name" value="Abhydrolase_6"/>
    <property type="match status" value="1"/>
</dbReference>
<reference evidence="2" key="1">
    <citation type="submission" date="2022-12" db="EMBL/GenBank/DDBJ databases">
        <title>Paraconexibacter alkalitolerans sp. nov. and Baekduia alba sp. nov., isolated from soil and emended description of the genera Paraconexibacter (Chun et al., 2020) and Baekduia (An et al., 2020).</title>
        <authorList>
            <person name="Vieira S."/>
            <person name="Huber K.J."/>
            <person name="Geppert A."/>
            <person name="Wolf J."/>
            <person name="Neumann-Schaal M."/>
            <person name="Muesken M."/>
            <person name="Overmann J."/>
        </authorList>
    </citation>
    <scope>NUCLEOTIDE SEQUENCE</scope>
    <source>
        <strain evidence="2">AEG42_29</strain>
    </source>
</reference>
<dbReference type="Gene3D" id="3.40.50.1820">
    <property type="entry name" value="alpha/beta hydrolase"/>
    <property type="match status" value="1"/>
</dbReference>
<accession>A0AAU7B0Y5</accession>
<evidence type="ECO:0000259" key="1">
    <source>
        <dbReference type="Pfam" id="PF12697"/>
    </source>
</evidence>
<dbReference type="PANTHER" id="PTHR46438:SF11">
    <property type="entry name" value="LIPASE-RELATED"/>
    <property type="match status" value="1"/>
</dbReference>
<proteinExistence type="predicted"/>
<dbReference type="EMBL" id="CP114014">
    <property type="protein sequence ID" value="XAY07632.1"/>
    <property type="molecule type" value="Genomic_DNA"/>
</dbReference>
<feature type="domain" description="AB hydrolase-1" evidence="1">
    <location>
        <begin position="2"/>
        <end position="212"/>
    </location>
</feature>
<dbReference type="KEGG" id="parq:DSM112329_04520"/>
<dbReference type="GO" id="GO:0016787">
    <property type="term" value="F:hydrolase activity"/>
    <property type="evidence" value="ECO:0007669"/>
    <property type="project" value="UniProtKB-KW"/>
</dbReference>
<sequence length="237" mass="25595">MTLPGHHGGPVIARETEVSIKLLADGIEQSLDAAGIGTAHICGNSLGGWLSLELARRGRARSVVALSPAGGWRDPGHLHRTATMIRNITRLSVRSSPFLRGPLLAPQARRAMLKSVMERGDRMPPGRMLQMIEDAGGCTIIDQFMVATQRDGGFNSDMSHVTCRVRIAWSQNDRTIPADDHGRPLLDRVPNAEFTVMPGVGHVPMYDDPLLVTATILEVTLDVDASTPQPSRARSAS</sequence>
<dbReference type="InterPro" id="IPR000073">
    <property type="entry name" value="AB_hydrolase_1"/>
</dbReference>